<protein>
    <submittedName>
        <fullName evidence="1">Uncharacterized protein</fullName>
    </submittedName>
</protein>
<comment type="caution">
    <text evidence="1">The sequence shown here is derived from an EMBL/GenBank/DDBJ whole genome shotgun (WGS) entry which is preliminary data.</text>
</comment>
<gene>
    <name evidence="1" type="ORF">J2S10_004352</name>
</gene>
<sequence>MVFGVGGANTSEYKVMQVHVFSPSSNKVLLINVEPFRGNTFVGYSVLVQ</sequence>
<evidence type="ECO:0000313" key="2">
    <source>
        <dbReference type="Proteomes" id="UP001224122"/>
    </source>
</evidence>
<accession>A0ABT9Y071</accession>
<organism evidence="1 2">
    <name type="scientific">Neobacillus ginsengisoli</name>
    <dbReference type="NCBI Taxonomy" id="904295"/>
    <lineage>
        <taxon>Bacteria</taxon>
        <taxon>Bacillati</taxon>
        <taxon>Bacillota</taxon>
        <taxon>Bacilli</taxon>
        <taxon>Bacillales</taxon>
        <taxon>Bacillaceae</taxon>
        <taxon>Neobacillus</taxon>
    </lineage>
</organism>
<dbReference type="Proteomes" id="UP001224122">
    <property type="component" value="Unassembled WGS sequence"/>
</dbReference>
<proteinExistence type="predicted"/>
<keyword evidence="2" id="KW-1185">Reference proteome</keyword>
<evidence type="ECO:0000313" key="1">
    <source>
        <dbReference type="EMBL" id="MDQ0201146.1"/>
    </source>
</evidence>
<name>A0ABT9Y071_9BACI</name>
<dbReference type="EMBL" id="JAUSTW010000008">
    <property type="protein sequence ID" value="MDQ0201146.1"/>
    <property type="molecule type" value="Genomic_DNA"/>
</dbReference>
<reference evidence="1 2" key="1">
    <citation type="submission" date="2023-07" db="EMBL/GenBank/DDBJ databases">
        <title>Genomic Encyclopedia of Type Strains, Phase IV (KMG-IV): sequencing the most valuable type-strain genomes for metagenomic binning, comparative biology and taxonomic classification.</title>
        <authorList>
            <person name="Goeker M."/>
        </authorList>
    </citation>
    <scope>NUCLEOTIDE SEQUENCE [LARGE SCALE GENOMIC DNA]</scope>
    <source>
        <strain evidence="1 2">DSM 27594</strain>
    </source>
</reference>